<keyword evidence="5" id="KW-0547">Nucleotide-binding</keyword>
<keyword evidence="5" id="KW-0862">Zinc</keyword>
<dbReference type="GO" id="GO:0006729">
    <property type="term" value="P:tetrahydrobiopterin biosynthetic process"/>
    <property type="evidence" value="ECO:0007669"/>
    <property type="project" value="TreeGrafter"/>
</dbReference>
<dbReference type="GO" id="GO:0006730">
    <property type="term" value="P:one-carbon metabolic process"/>
    <property type="evidence" value="ECO:0007669"/>
    <property type="project" value="UniProtKB-UniRule"/>
</dbReference>
<dbReference type="UniPathway" id="UPA00848">
    <property type="reaction ID" value="UER00151"/>
</dbReference>
<proteinExistence type="inferred from homology"/>
<keyword evidence="5" id="KW-0342">GTP-binding</keyword>
<keyword evidence="3 5" id="KW-0554">One-carbon metabolism</keyword>
<dbReference type="InterPro" id="IPR020602">
    <property type="entry name" value="GTP_CycHdrlase_I_dom"/>
</dbReference>
<evidence type="ECO:0000313" key="8">
    <source>
        <dbReference type="Proteomes" id="UP000480185"/>
    </source>
</evidence>
<dbReference type="EMBL" id="WJNH01000001">
    <property type="protein sequence ID" value="MRG85046.1"/>
    <property type="molecule type" value="Genomic_DNA"/>
</dbReference>
<dbReference type="SUPFAM" id="SSF55620">
    <property type="entry name" value="Tetrahydrobiopterin biosynthesis enzymes-like"/>
    <property type="match status" value="1"/>
</dbReference>
<dbReference type="FunFam" id="1.10.286.10:FF:000001">
    <property type="entry name" value="GTP cyclohydrolase 1"/>
    <property type="match status" value="1"/>
</dbReference>
<dbReference type="HAMAP" id="MF_00223">
    <property type="entry name" value="FolE"/>
    <property type="match status" value="1"/>
</dbReference>
<dbReference type="FunFam" id="3.30.1130.10:FF:000001">
    <property type="entry name" value="GTP cyclohydrolase 1"/>
    <property type="match status" value="1"/>
</dbReference>
<dbReference type="Gene3D" id="3.30.1130.10">
    <property type="match status" value="1"/>
</dbReference>
<gene>
    <name evidence="5 7" type="primary">folE</name>
    <name evidence="7" type="ORF">GH754_01745</name>
</gene>
<sequence length="206" mass="23066">MYKFRFSKYIGGGILVKNHTLEKANVANHIRAVLEAIGENPNREGLLDTPDRVAKMYDEVFAGVGIDPKTALTTTFDSEGYEGMVVVKDIDYYTFCEHHLIPFFGKAHIAYIPNERIVGLSKFARLVELVSKRPQVQERMTQQIAEAIHKVLDPKGVMVAIEGQHLCMCARGVKKTGTSTVTTVKKGVYLDDASLVREFERNMTIS</sequence>
<keyword evidence="5" id="KW-0479">Metal-binding</keyword>
<comment type="subunit">
    <text evidence="5">Homopolymer.</text>
</comment>
<comment type="catalytic activity">
    <reaction evidence="1 5">
        <text>GTP + H2O = 7,8-dihydroneopterin 3'-triphosphate + formate + H(+)</text>
        <dbReference type="Rhea" id="RHEA:17473"/>
        <dbReference type="ChEBI" id="CHEBI:15377"/>
        <dbReference type="ChEBI" id="CHEBI:15378"/>
        <dbReference type="ChEBI" id="CHEBI:15740"/>
        <dbReference type="ChEBI" id="CHEBI:37565"/>
        <dbReference type="ChEBI" id="CHEBI:58462"/>
        <dbReference type="EC" id="3.5.4.16"/>
    </reaction>
</comment>
<feature type="domain" description="GTP cyclohydrolase I" evidence="6">
    <location>
        <begin position="27"/>
        <end position="201"/>
    </location>
</feature>
<evidence type="ECO:0000313" key="7">
    <source>
        <dbReference type="EMBL" id="MRG85046.1"/>
    </source>
</evidence>
<evidence type="ECO:0000259" key="6">
    <source>
        <dbReference type="Pfam" id="PF01227"/>
    </source>
</evidence>
<keyword evidence="8" id="KW-1185">Reference proteome</keyword>
<dbReference type="GO" id="GO:0005525">
    <property type="term" value="F:GTP binding"/>
    <property type="evidence" value="ECO:0007669"/>
    <property type="project" value="UniProtKB-KW"/>
</dbReference>
<dbReference type="PROSITE" id="PS00859">
    <property type="entry name" value="GTP_CYCLOHYDROL_1_1"/>
    <property type="match status" value="1"/>
</dbReference>
<accession>A0A6G1X2C4</accession>
<evidence type="ECO:0000256" key="1">
    <source>
        <dbReference type="ARBA" id="ARBA00001052"/>
    </source>
</evidence>
<dbReference type="EC" id="3.5.4.16" evidence="5"/>
<dbReference type="Gene3D" id="1.10.286.10">
    <property type="match status" value="1"/>
</dbReference>
<comment type="pathway">
    <text evidence="2 5">Cofactor biosynthesis; 7,8-dihydroneopterin triphosphate biosynthesis; 7,8-dihydroneopterin triphosphate from GTP: step 1/1.</text>
</comment>
<reference evidence="7 8" key="1">
    <citation type="submission" date="2019-11" db="EMBL/GenBank/DDBJ databases">
        <authorList>
            <person name="Li J."/>
        </authorList>
    </citation>
    <scope>NUCLEOTIDE SEQUENCE [LARGE SCALE GENOMIC DNA]</scope>
    <source>
        <strain evidence="7 8">J4</strain>
    </source>
</reference>
<keyword evidence="4 5" id="KW-0378">Hydrolase</keyword>
<evidence type="ECO:0000256" key="4">
    <source>
        <dbReference type="ARBA" id="ARBA00022801"/>
    </source>
</evidence>
<dbReference type="InterPro" id="IPR043134">
    <property type="entry name" value="GTP-CH-I_N"/>
</dbReference>
<feature type="binding site" evidence="5">
    <location>
        <position position="99"/>
    </location>
    <ligand>
        <name>Zn(2+)</name>
        <dbReference type="ChEBI" id="CHEBI:29105"/>
    </ligand>
</feature>
<dbReference type="OrthoDB" id="9801207at2"/>
<dbReference type="InterPro" id="IPR001474">
    <property type="entry name" value="GTP_CycHdrlase_I"/>
</dbReference>
<dbReference type="NCBIfam" id="NF006826">
    <property type="entry name" value="PRK09347.1-3"/>
    <property type="match status" value="1"/>
</dbReference>
<name>A0A6G1X2C4_9BACI</name>
<dbReference type="PANTHER" id="PTHR11109">
    <property type="entry name" value="GTP CYCLOHYDROLASE I"/>
    <property type="match status" value="1"/>
</dbReference>
<dbReference type="NCBIfam" id="TIGR00063">
    <property type="entry name" value="folE"/>
    <property type="match status" value="1"/>
</dbReference>
<comment type="similarity">
    <text evidence="5">Belongs to the GTP cyclohydrolase I family.</text>
</comment>
<feature type="binding site" evidence="5">
    <location>
        <position position="96"/>
    </location>
    <ligand>
        <name>Zn(2+)</name>
        <dbReference type="ChEBI" id="CHEBI:29105"/>
    </ligand>
</feature>
<dbReference type="GO" id="GO:0003934">
    <property type="term" value="F:GTP cyclohydrolase I activity"/>
    <property type="evidence" value="ECO:0007669"/>
    <property type="project" value="UniProtKB-UniRule"/>
</dbReference>
<dbReference type="GO" id="GO:0008270">
    <property type="term" value="F:zinc ion binding"/>
    <property type="evidence" value="ECO:0007669"/>
    <property type="project" value="UniProtKB-UniRule"/>
</dbReference>
<feature type="binding site" evidence="5">
    <location>
        <position position="167"/>
    </location>
    <ligand>
        <name>Zn(2+)</name>
        <dbReference type="ChEBI" id="CHEBI:29105"/>
    </ligand>
</feature>
<evidence type="ECO:0000256" key="5">
    <source>
        <dbReference type="HAMAP-Rule" id="MF_00223"/>
    </source>
</evidence>
<dbReference type="InterPro" id="IPR018234">
    <property type="entry name" value="GTP_CycHdrlase_I_CS"/>
</dbReference>
<dbReference type="AlphaFoldDB" id="A0A6G1X2C4"/>
<dbReference type="RefSeq" id="WP_153727187.1">
    <property type="nucleotide sequence ID" value="NZ_WJNH01000001.1"/>
</dbReference>
<dbReference type="GO" id="GO:0005737">
    <property type="term" value="C:cytoplasm"/>
    <property type="evidence" value="ECO:0007669"/>
    <property type="project" value="TreeGrafter"/>
</dbReference>
<dbReference type="NCBIfam" id="NF006825">
    <property type="entry name" value="PRK09347.1-2"/>
    <property type="match status" value="1"/>
</dbReference>
<dbReference type="PANTHER" id="PTHR11109:SF7">
    <property type="entry name" value="GTP CYCLOHYDROLASE 1"/>
    <property type="match status" value="1"/>
</dbReference>
<evidence type="ECO:0000256" key="2">
    <source>
        <dbReference type="ARBA" id="ARBA00005080"/>
    </source>
</evidence>
<dbReference type="Proteomes" id="UP000480185">
    <property type="component" value="Unassembled WGS sequence"/>
</dbReference>
<evidence type="ECO:0000256" key="3">
    <source>
        <dbReference type="ARBA" id="ARBA00022563"/>
    </source>
</evidence>
<comment type="caution">
    <text evidence="7">The sequence shown here is derived from an EMBL/GenBank/DDBJ whole genome shotgun (WGS) entry which is preliminary data.</text>
</comment>
<dbReference type="InterPro" id="IPR043133">
    <property type="entry name" value="GTP-CH-I_C/QueF"/>
</dbReference>
<dbReference type="GO" id="GO:0046654">
    <property type="term" value="P:tetrahydrofolate biosynthetic process"/>
    <property type="evidence" value="ECO:0007669"/>
    <property type="project" value="UniProtKB-UniRule"/>
</dbReference>
<organism evidence="7 8">
    <name type="scientific">Salinibacillus xinjiangensis</name>
    <dbReference type="NCBI Taxonomy" id="1229268"/>
    <lineage>
        <taxon>Bacteria</taxon>
        <taxon>Bacillati</taxon>
        <taxon>Bacillota</taxon>
        <taxon>Bacilli</taxon>
        <taxon>Bacillales</taxon>
        <taxon>Bacillaceae</taxon>
        <taxon>Salinibacillus</taxon>
    </lineage>
</organism>
<dbReference type="Pfam" id="PF01227">
    <property type="entry name" value="GTP_cyclohydroI"/>
    <property type="match status" value="1"/>
</dbReference>
<protein>
    <recommendedName>
        <fullName evidence="5">GTP cyclohydrolase 1</fullName>
        <ecNumber evidence="5">3.5.4.16</ecNumber>
    </recommendedName>
    <alternativeName>
        <fullName evidence="5">GTP cyclohydrolase I</fullName>
        <shortName evidence="5">GTP-CH-I</shortName>
    </alternativeName>
</protein>
<dbReference type="PROSITE" id="PS00860">
    <property type="entry name" value="GTP_CYCLOHYDROL_1_2"/>
    <property type="match status" value="1"/>
</dbReference>